<gene>
    <name evidence="1" type="ORF">HJG54_28115</name>
</gene>
<proteinExistence type="predicted"/>
<organism evidence="1">
    <name type="scientific">Leptolyngbya sp. NK1-12</name>
    <dbReference type="NCBI Taxonomy" id="2547451"/>
    <lineage>
        <taxon>Bacteria</taxon>
        <taxon>Bacillati</taxon>
        <taxon>Cyanobacteriota</taxon>
        <taxon>Cyanophyceae</taxon>
        <taxon>Leptolyngbyales</taxon>
        <taxon>Leptolyngbyaceae</taxon>
        <taxon>Leptolyngbya group</taxon>
        <taxon>Leptolyngbya</taxon>
    </lineage>
</organism>
<dbReference type="EMBL" id="CP053586">
    <property type="protein sequence ID" value="WNZ21405.1"/>
    <property type="molecule type" value="Genomic_DNA"/>
</dbReference>
<dbReference type="AlphaFoldDB" id="A0AA97ADY9"/>
<accession>A0AA97ADY9</accession>
<name>A0AA97ADY9_9CYAN</name>
<protein>
    <submittedName>
        <fullName evidence="1">Uncharacterized protein</fullName>
    </submittedName>
</protein>
<sequence>MTQSIPAQPKATSDKAARHQRLLGLVEAEDAANGELGCGQDLGKGLSGYLITRGVILDDEQLKSLLQEHLGHILTEPDFDSIATQIQRRSESLVIPAASQSLGSEPPPASTTVTAYVPIEALKELFQSQLAEFCSEAALEQLIQFSHQIIHKAILRPRHIRSSPIWILRSEA</sequence>
<dbReference type="RefSeq" id="WP_316432561.1">
    <property type="nucleotide sequence ID" value="NZ_CP053586.1"/>
</dbReference>
<evidence type="ECO:0000313" key="1">
    <source>
        <dbReference type="EMBL" id="WNZ21405.1"/>
    </source>
</evidence>
<reference evidence="1" key="1">
    <citation type="submission" date="2020-05" db="EMBL/GenBank/DDBJ databases">
        <authorList>
            <person name="Zhu T."/>
            <person name="Keshari N."/>
            <person name="Lu X."/>
        </authorList>
    </citation>
    <scope>NUCLEOTIDE SEQUENCE</scope>
    <source>
        <strain evidence="1">NK1-12</strain>
    </source>
</reference>